<organism evidence="2 3">
    <name type="scientific">Salinivibrio costicola</name>
    <name type="common">Vibrio costicola</name>
    <dbReference type="NCBI Taxonomy" id="51367"/>
    <lineage>
        <taxon>Bacteria</taxon>
        <taxon>Pseudomonadati</taxon>
        <taxon>Pseudomonadota</taxon>
        <taxon>Gammaproteobacteria</taxon>
        <taxon>Vibrionales</taxon>
        <taxon>Vibrionaceae</taxon>
        <taxon>Salinivibrio</taxon>
    </lineage>
</organism>
<dbReference type="InterPro" id="IPR045644">
    <property type="entry name" value="DUF6404"/>
</dbReference>
<feature type="transmembrane region" description="Helical" evidence="1">
    <location>
        <begin position="47"/>
        <end position="69"/>
    </location>
</feature>
<feature type="transmembrane region" description="Helical" evidence="1">
    <location>
        <begin position="75"/>
        <end position="97"/>
    </location>
</feature>
<evidence type="ECO:0000313" key="2">
    <source>
        <dbReference type="EMBL" id="QIR07656.1"/>
    </source>
</evidence>
<keyword evidence="1" id="KW-0812">Transmembrane</keyword>
<gene>
    <name evidence="2" type="ORF">HBA18_14710</name>
</gene>
<sequence>MQKVEFVPLYLLKMGVPRVLTQTATNPISRLLFPTDKPLVFQSPVSVFFYHGLVLGYVWGAWLWLMFAIVKPGEWTMMTYLIASTFYGVLLGMFRALRVVWAHKRLGRISWEDWCQKHHGLASQDL</sequence>
<dbReference type="Proteomes" id="UP000501408">
    <property type="component" value="Chromosome 2"/>
</dbReference>
<keyword evidence="1" id="KW-1133">Transmembrane helix</keyword>
<name>A0ABX6KB82_SALCS</name>
<dbReference type="EMBL" id="CP050267">
    <property type="protein sequence ID" value="QIR07656.1"/>
    <property type="molecule type" value="Genomic_DNA"/>
</dbReference>
<accession>A0ABX6KB82</accession>
<protein>
    <submittedName>
        <fullName evidence="2">Magnesium transporter</fullName>
    </submittedName>
</protein>
<keyword evidence="3" id="KW-1185">Reference proteome</keyword>
<proteinExistence type="predicted"/>
<evidence type="ECO:0000313" key="3">
    <source>
        <dbReference type="Proteomes" id="UP000501408"/>
    </source>
</evidence>
<keyword evidence="1" id="KW-0472">Membrane</keyword>
<dbReference type="Pfam" id="PF19942">
    <property type="entry name" value="DUF6404"/>
    <property type="match status" value="1"/>
</dbReference>
<dbReference type="RefSeq" id="WP_167315207.1">
    <property type="nucleotide sequence ID" value="NZ_CP050267.1"/>
</dbReference>
<reference evidence="2 3" key="1">
    <citation type="submission" date="2020-03" db="EMBL/GenBank/DDBJ databases">
        <title>Genome mining reveals the biosynthetic pathways of PHA and ectoines of the halophilic strain Salinivibrio costicola M318 isolated from fermented shrimp paste.</title>
        <authorList>
            <person name="Doan T.V."/>
            <person name="Tran L.T."/>
            <person name="Trieu T.A."/>
            <person name="Nguyen Q.V."/>
            <person name="Quach T.N."/>
            <person name="Phi T.Q."/>
            <person name="Kumar S."/>
        </authorList>
    </citation>
    <scope>NUCLEOTIDE SEQUENCE [LARGE SCALE GENOMIC DNA]</scope>
    <source>
        <strain evidence="2 3">M318</strain>
    </source>
</reference>
<evidence type="ECO:0000256" key="1">
    <source>
        <dbReference type="SAM" id="Phobius"/>
    </source>
</evidence>